<dbReference type="Gene3D" id="3.30.300.30">
    <property type="match status" value="1"/>
</dbReference>
<dbReference type="GO" id="GO:0006631">
    <property type="term" value="P:fatty acid metabolic process"/>
    <property type="evidence" value="ECO:0007669"/>
    <property type="project" value="TreeGrafter"/>
</dbReference>
<dbReference type="InterPro" id="IPR025110">
    <property type="entry name" value="AMP-bd_C"/>
</dbReference>
<reference evidence="3 4" key="1">
    <citation type="submission" date="2017-06" db="EMBL/GenBank/DDBJ databases">
        <title>Ant-infecting Ophiocordyceps genomes reveal a high diversity of potential behavioral manipulation genes and a possible major role for enterotoxins.</title>
        <authorList>
            <person name="De Bekker C."/>
            <person name="Evans H.C."/>
            <person name="Brachmann A."/>
            <person name="Hughes D.P."/>
        </authorList>
    </citation>
    <scope>NUCLEOTIDE SEQUENCE [LARGE SCALE GENOMIC DNA]</scope>
    <source>
        <strain evidence="3 4">Map16</strain>
    </source>
</reference>
<evidence type="ECO:0000313" key="4">
    <source>
        <dbReference type="Proteomes" id="UP000226431"/>
    </source>
</evidence>
<dbReference type="CDD" id="cd05941">
    <property type="entry name" value="MCS"/>
    <property type="match status" value="1"/>
</dbReference>
<dbReference type="InterPro" id="IPR020845">
    <property type="entry name" value="AMP-binding_CS"/>
</dbReference>
<organism evidence="3 4">
    <name type="scientific">Ophiocordyceps camponoti-rufipedis</name>
    <dbReference type="NCBI Taxonomy" id="2004952"/>
    <lineage>
        <taxon>Eukaryota</taxon>
        <taxon>Fungi</taxon>
        <taxon>Dikarya</taxon>
        <taxon>Ascomycota</taxon>
        <taxon>Pezizomycotina</taxon>
        <taxon>Sordariomycetes</taxon>
        <taxon>Hypocreomycetidae</taxon>
        <taxon>Hypocreales</taxon>
        <taxon>Ophiocordycipitaceae</taxon>
        <taxon>Ophiocordyceps</taxon>
    </lineage>
</organism>
<dbReference type="EMBL" id="NJES01000064">
    <property type="protein sequence ID" value="PHH78875.1"/>
    <property type="molecule type" value="Genomic_DNA"/>
</dbReference>
<dbReference type="Pfam" id="PF13193">
    <property type="entry name" value="AMP-binding_C"/>
    <property type="match status" value="1"/>
</dbReference>
<dbReference type="STRING" id="2004952.A0A2C5ZAI6"/>
<dbReference type="InterPro" id="IPR042099">
    <property type="entry name" value="ANL_N_sf"/>
</dbReference>
<keyword evidence="4" id="KW-1185">Reference proteome</keyword>
<protein>
    <recommendedName>
        <fullName evidence="5">AMP-dependent synthetase/ligase domain-containing protein</fullName>
    </recommendedName>
</protein>
<accession>A0A2C5ZAI6</accession>
<dbReference type="PANTHER" id="PTHR43201">
    <property type="entry name" value="ACYL-COA SYNTHETASE"/>
    <property type="match status" value="1"/>
</dbReference>
<dbReference type="InterPro" id="IPR000873">
    <property type="entry name" value="AMP-dep_synth/lig_dom"/>
</dbReference>
<dbReference type="PROSITE" id="PS00455">
    <property type="entry name" value="AMP_BINDING"/>
    <property type="match status" value="1"/>
</dbReference>
<proteinExistence type="predicted"/>
<dbReference type="AlphaFoldDB" id="A0A2C5ZAI6"/>
<evidence type="ECO:0000259" key="2">
    <source>
        <dbReference type="Pfam" id="PF13193"/>
    </source>
</evidence>
<dbReference type="GO" id="GO:0031956">
    <property type="term" value="F:medium-chain fatty acid-CoA ligase activity"/>
    <property type="evidence" value="ECO:0007669"/>
    <property type="project" value="TreeGrafter"/>
</dbReference>
<dbReference type="OrthoDB" id="2962993at2759"/>
<feature type="domain" description="AMP-binding enzyme C-terminal" evidence="2">
    <location>
        <begin position="496"/>
        <end position="573"/>
    </location>
</feature>
<sequence length="593" mass="63548">MLARCLTLRRVLGARMASSSVSSASASASSSSPSILRAVAQHDPASTAVLHWPSGRAFTYGHLLVDVVRTRDRLRGAAPGRDISGRRVAFLLENGYDFVVTLLASLAAGSVAVPLSAAFPAPELQYILNHSEASLLVTSAKLAAKADELLATELASKPVRLRLDKHLEGEAPSKPVSIDEPHVAHASLMLYTSGTTSRPKGVVLPHSVLEAQSRSLIEAWRYTPSDRLLHVLPLNHIHGVVNALITPLVAGSSVEFMFPFNANAVWNRLAAPFTSVDDDNSSSSKRPHPITLFTVVPTVYSRLMASHASLPRHVADAARTAISPANMRLAISGSAALPTPVKTAWRDLSGGNVLLERYGMTEVGMALSCGLDPADRVDASVGWPLPSVQLRLVDLDSGRVIADDALDQPGEIHLRGPTVFSQYWNNPDATANAFVDDPNGGQPWFRTGDVALRRAVATAGLNPTQRDWARGPVFFVQGRVSADIIKTGGEKVSALEVERELLSLPEVAEAAVVAVPSGNWGQKVGAVVVLDQQVAHKWTPLEMRRALKGRLAAFKIPQALKVVPQIPRNAMGKVNKKELVRAVFADEFSGDEK</sequence>
<evidence type="ECO:0000259" key="1">
    <source>
        <dbReference type="Pfam" id="PF00501"/>
    </source>
</evidence>
<dbReference type="InterPro" id="IPR045851">
    <property type="entry name" value="AMP-bd_C_sf"/>
</dbReference>
<evidence type="ECO:0008006" key="5">
    <source>
        <dbReference type="Google" id="ProtNLM"/>
    </source>
</evidence>
<feature type="domain" description="AMP-dependent synthetase/ligase" evidence="1">
    <location>
        <begin position="37"/>
        <end position="424"/>
    </location>
</feature>
<dbReference type="PANTHER" id="PTHR43201:SF28">
    <property type="entry name" value="ENZYME, PUTATIVE (AFU_ORTHOLOGUE AFUA_7G01530)-RELATED"/>
    <property type="match status" value="1"/>
</dbReference>
<gene>
    <name evidence="3" type="ORF">CDD80_6084</name>
</gene>
<dbReference type="Pfam" id="PF00501">
    <property type="entry name" value="AMP-binding"/>
    <property type="match status" value="1"/>
</dbReference>
<name>A0A2C5ZAI6_9HYPO</name>
<evidence type="ECO:0000313" key="3">
    <source>
        <dbReference type="EMBL" id="PHH78875.1"/>
    </source>
</evidence>
<comment type="caution">
    <text evidence="3">The sequence shown here is derived from an EMBL/GenBank/DDBJ whole genome shotgun (WGS) entry which is preliminary data.</text>
</comment>
<dbReference type="Proteomes" id="UP000226431">
    <property type="component" value="Unassembled WGS sequence"/>
</dbReference>
<dbReference type="Gene3D" id="3.40.50.12780">
    <property type="entry name" value="N-terminal domain of ligase-like"/>
    <property type="match status" value="1"/>
</dbReference>
<dbReference type="SUPFAM" id="SSF56801">
    <property type="entry name" value="Acetyl-CoA synthetase-like"/>
    <property type="match status" value="1"/>
</dbReference>